<sequence>MGALERGRFAEEMMLDLTDCCGSGPESEPASAHNHHKSTIERSVKVLLQGLGEDGEREGIRRTPLRVAKAFAQGTRGYRQKVREIVQGALFPEAGLDNGAGYAGGDGGLVVVRDIDLFSYCESCLLPFSVQCHVGYVPSGQRVLGLSKLSRVADVFAKRLQEPQRLANEICAALQNSINPAGVAVALNCWHIEFLAALQCNPNPRHPSIHGMQGWLCTSVCSSSGVFKQDGSSSFWDDFVALLKFRGVNLELEPPIQPWCPSRSLELPQCNGNSTGSISNGRLSSKTVVTQSDMISAVALILESLGEDPLREELIGTPYRYVQWLLNFKRSILEPKQNGCNLSGLSSHMRIGGGVSNSPDEIHSELNLPFCSQCEHHLLPFYGVVHVAYFGGEEGEAIERAFLQSIVHSYGCKLQLQEKMTRQIAEAIFSVLSKGVMVVVEASHICMISRGIEKVGSSTATIALLGQFANDSIAKASFFQTISKSTALGG</sequence>
<evidence type="ECO:0000256" key="2">
    <source>
        <dbReference type="ARBA" id="ARBA00008085"/>
    </source>
</evidence>
<comment type="similarity">
    <text evidence="2">Belongs to the GTP cyclohydrolase I family.</text>
</comment>
<dbReference type="Pfam" id="PF01227">
    <property type="entry name" value="GTP_cyclohydroI"/>
    <property type="match status" value="2"/>
</dbReference>
<protein>
    <recommendedName>
        <fullName evidence="4">GTP cyclohydrolase 1</fullName>
        <ecNumber evidence="3">3.5.4.16</ecNumber>
    </recommendedName>
    <alternativeName>
        <fullName evidence="6">GTP cyclohydrolase I</fullName>
    </alternativeName>
</protein>
<comment type="caution">
    <text evidence="8">The sequence shown here is derived from an EMBL/GenBank/DDBJ whole genome shotgun (WGS) entry which is preliminary data.</text>
</comment>
<dbReference type="SUPFAM" id="SSF55620">
    <property type="entry name" value="Tetrahydrobiopterin biosynthesis enzymes-like"/>
    <property type="match status" value="2"/>
</dbReference>
<reference evidence="8" key="1">
    <citation type="journal article" date="2023" name="GigaByte">
        <title>Genome assembly of the bearded iris, Iris pallida Lam.</title>
        <authorList>
            <person name="Bruccoleri R.E."/>
            <person name="Oakeley E.J."/>
            <person name="Faust A.M.E."/>
            <person name="Altorfer M."/>
            <person name="Dessus-Babus S."/>
            <person name="Burckhardt D."/>
            <person name="Oertli M."/>
            <person name="Naumann U."/>
            <person name="Petersen F."/>
            <person name="Wong J."/>
        </authorList>
    </citation>
    <scope>NUCLEOTIDE SEQUENCE</scope>
    <source>
        <strain evidence="8">GSM-AAB239-AS_SAM_17_03QT</strain>
    </source>
</reference>
<dbReference type="InterPro" id="IPR043133">
    <property type="entry name" value="GTP-CH-I_C/QueF"/>
</dbReference>
<evidence type="ECO:0000313" key="8">
    <source>
        <dbReference type="EMBL" id="KAJ6850725.1"/>
    </source>
</evidence>
<dbReference type="PANTHER" id="PTHR11109:SF7">
    <property type="entry name" value="GTP CYCLOHYDROLASE 1"/>
    <property type="match status" value="1"/>
</dbReference>
<evidence type="ECO:0000256" key="6">
    <source>
        <dbReference type="ARBA" id="ARBA00030854"/>
    </source>
</evidence>
<keyword evidence="5" id="KW-0378">Hydrolase</keyword>
<keyword evidence="9" id="KW-1185">Reference proteome</keyword>
<evidence type="ECO:0000256" key="3">
    <source>
        <dbReference type="ARBA" id="ARBA00012715"/>
    </source>
</evidence>
<dbReference type="PANTHER" id="PTHR11109">
    <property type="entry name" value="GTP CYCLOHYDROLASE I"/>
    <property type="match status" value="1"/>
</dbReference>
<comment type="pathway">
    <text evidence="1">Cofactor biosynthesis; 7,8-dihydroneopterin triphosphate biosynthesis; 7,8-dihydroneopterin triphosphate from GTP: step 1/1.</text>
</comment>
<evidence type="ECO:0000256" key="5">
    <source>
        <dbReference type="ARBA" id="ARBA00022801"/>
    </source>
</evidence>
<dbReference type="Gene3D" id="3.30.1130.10">
    <property type="match status" value="2"/>
</dbReference>
<dbReference type="GO" id="GO:0003934">
    <property type="term" value="F:GTP cyclohydrolase I activity"/>
    <property type="evidence" value="ECO:0007669"/>
    <property type="project" value="UniProtKB-EC"/>
</dbReference>
<dbReference type="GO" id="GO:0005737">
    <property type="term" value="C:cytoplasm"/>
    <property type="evidence" value="ECO:0007669"/>
    <property type="project" value="TreeGrafter"/>
</dbReference>
<feature type="domain" description="GTP cyclohydrolase I" evidence="7">
    <location>
        <begin position="40"/>
        <end position="192"/>
    </location>
</feature>
<dbReference type="InterPro" id="IPR043134">
    <property type="entry name" value="GTP-CH-I_N"/>
</dbReference>
<feature type="domain" description="GTP cyclohydrolase I" evidence="7">
    <location>
        <begin position="296"/>
        <end position="482"/>
    </location>
</feature>
<name>A0AAX6IEC5_IRIPA</name>
<evidence type="ECO:0000259" key="7">
    <source>
        <dbReference type="Pfam" id="PF01227"/>
    </source>
</evidence>
<dbReference type="GO" id="GO:0008270">
    <property type="term" value="F:zinc ion binding"/>
    <property type="evidence" value="ECO:0007669"/>
    <property type="project" value="TreeGrafter"/>
</dbReference>
<accession>A0AAX6IEC5</accession>
<evidence type="ECO:0000313" key="9">
    <source>
        <dbReference type="Proteomes" id="UP001140949"/>
    </source>
</evidence>
<dbReference type="GO" id="GO:0005525">
    <property type="term" value="F:GTP binding"/>
    <property type="evidence" value="ECO:0007669"/>
    <property type="project" value="TreeGrafter"/>
</dbReference>
<dbReference type="EMBL" id="JANAVB010002603">
    <property type="protein sequence ID" value="KAJ6850725.1"/>
    <property type="molecule type" value="Genomic_DNA"/>
</dbReference>
<gene>
    <name evidence="8" type="ORF">M6B38_264000</name>
</gene>
<dbReference type="GO" id="GO:0006729">
    <property type="term" value="P:tetrahydrobiopterin biosynthetic process"/>
    <property type="evidence" value="ECO:0007669"/>
    <property type="project" value="TreeGrafter"/>
</dbReference>
<dbReference type="InterPro" id="IPR001474">
    <property type="entry name" value="GTP_CycHdrlase_I"/>
</dbReference>
<dbReference type="Proteomes" id="UP001140949">
    <property type="component" value="Unassembled WGS sequence"/>
</dbReference>
<dbReference type="FunFam" id="3.30.1130.10:FF:000007">
    <property type="entry name" value="GTP cyclohydrolase 1"/>
    <property type="match status" value="1"/>
</dbReference>
<reference evidence="8" key="2">
    <citation type="submission" date="2023-04" db="EMBL/GenBank/DDBJ databases">
        <authorList>
            <person name="Bruccoleri R.E."/>
            <person name="Oakeley E.J."/>
            <person name="Faust A.-M."/>
            <person name="Dessus-Babus S."/>
            <person name="Altorfer M."/>
            <person name="Burckhardt D."/>
            <person name="Oertli M."/>
            <person name="Naumann U."/>
            <person name="Petersen F."/>
            <person name="Wong J."/>
        </authorList>
    </citation>
    <scope>NUCLEOTIDE SEQUENCE</scope>
    <source>
        <strain evidence="8">GSM-AAB239-AS_SAM_17_03QT</strain>
        <tissue evidence="8">Leaf</tissue>
    </source>
</reference>
<dbReference type="EC" id="3.5.4.16" evidence="3"/>
<evidence type="ECO:0000256" key="1">
    <source>
        <dbReference type="ARBA" id="ARBA00005080"/>
    </source>
</evidence>
<dbReference type="GO" id="GO:0046654">
    <property type="term" value="P:tetrahydrofolate biosynthetic process"/>
    <property type="evidence" value="ECO:0007669"/>
    <property type="project" value="InterPro"/>
</dbReference>
<dbReference type="InterPro" id="IPR020602">
    <property type="entry name" value="GTP_CycHdrlase_I_dom"/>
</dbReference>
<dbReference type="Gene3D" id="1.10.286.10">
    <property type="match status" value="2"/>
</dbReference>
<evidence type="ECO:0000256" key="4">
    <source>
        <dbReference type="ARBA" id="ARBA00017272"/>
    </source>
</evidence>
<organism evidence="8 9">
    <name type="scientific">Iris pallida</name>
    <name type="common">Sweet iris</name>
    <dbReference type="NCBI Taxonomy" id="29817"/>
    <lineage>
        <taxon>Eukaryota</taxon>
        <taxon>Viridiplantae</taxon>
        <taxon>Streptophyta</taxon>
        <taxon>Embryophyta</taxon>
        <taxon>Tracheophyta</taxon>
        <taxon>Spermatophyta</taxon>
        <taxon>Magnoliopsida</taxon>
        <taxon>Liliopsida</taxon>
        <taxon>Asparagales</taxon>
        <taxon>Iridaceae</taxon>
        <taxon>Iridoideae</taxon>
        <taxon>Irideae</taxon>
        <taxon>Iris</taxon>
    </lineage>
</organism>
<proteinExistence type="inferred from homology"/>
<dbReference type="AlphaFoldDB" id="A0AAX6IEC5"/>